<dbReference type="Proteomes" id="UP000219494">
    <property type="component" value="Unassembled WGS sequence"/>
</dbReference>
<evidence type="ECO:0000256" key="7">
    <source>
        <dbReference type="ARBA" id="ARBA00022840"/>
    </source>
</evidence>
<gene>
    <name evidence="11" type="ORF">SAMN06297144_1514</name>
</gene>
<evidence type="ECO:0000256" key="5">
    <source>
        <dbReference type="ARBA" id="ARBA00022741"/>
    </source>
</evidence>
<evidence type="ECO:0000256" key="6">
    <source>
        <dbReference type="ARBA" id="ARBA00022777"/>
    </source>
</evidence>
<comment type="similarity">
    <text evidence="2 10">Belongs to the gluconokinase GntK/GntV family.</text>
</comment>
<dbReference type="PANTHER" id="PTHR43442:SF3">
    <property type="entry name" value="GLUCONOKINASE-RELATED"/>
    <property type="match status" value="1"/>
</dbReference>
<evidence type="ECO:0000256" key="10">
    <source>
        <dbReference type="RuleBase" id="RU363066"/>
    </source>
</evidence>
<dbReference type="GO" id="GO:0019521">
    <property type="term" value="P:D-gluconate metabolic process"/>
    <property type="evidence" value="ECO:0007669"/>
    <property type="project" value="UniProtKB-KW"/>
</dbReference>
<evidence type="ECO:0000313" key="12">
    <source>
        <dbReference type="Proteomes" id="UP000219494"/>
    </source>
</evidence>
<name>A0A285QYF3_9SPHN</name>
<evidence type="ECO:0000256" key="3">
    <source>
        <dbReference type="ARBA" id="ARBA00012054"/>
    </source>
</evidence>
<keyword evidence="8" id="KW-0311">Gluconate utilization</keyword>
<dbReference type="EMBL" id="OBMI01000002">
    <property type="protein sequence ID" value="SOB86409.1"/>
    <property type="molecule type" value="Genomic_DNA"/>
</dbReference>
<dbReference type="SUPFAM" id="SSF52540">
    <property type="entry name" value="P-loop containing nucleoside triphosphate hydrolases"/>
    <property type="match status" value="1"/>
</dbReference>
<reference evidence="11 12" key="1">
    <citation type="submission" date="2017-07" db="EMBL/GenBank/DDBJ databases">
        <authorList>
            <person name="Sun Z.S."/>
            <person name="Albrecht U."/>
            <person name="Echele G."/>
            <person name="Lee C.C."/>
        </authorList>
    </citation>
    <scope>NUCLEOTIDE SEQUENCE [LARGE SCALE GENOMIC DNA]</scope>
    <source>
        <strain evidence="11 12">CGMCC 1.12672</strain>
    </source>
</reference>
<proteinExistence type="inferred from homology"/>
<evidence type="ECO:0000256" key="1">
    <source>
        <dbReference type="ARBA" id="ARBA00004761"/>
    </source>
</evidence>
<evidence type="ECO:0000313" key="11">
    <source>
        <dbReference type="EMBL" id="SOB86409.1"/>
    </source>
</evidence>
<organism evidence="11 12">
    <name type="scientific">Sphingomonas guangdongensis</name>
    <dbReference type="NCBI Taxonomy" id="1141890"/>
    <lineage>
        <taxon>Bacteria</taxon>
        <taxon>Pseudomonadati</taxon>
        <taxon>Pseudomonadota</taxon>
        <taxon>Alphaproteobacteria</taxon>
        <taxon>Sphingomonadales</taxon>
        <taxon>Sphingomonadaceae</taxon>
        <taxon>Sphingomonas</taxon>
    </lineage>
</organism>
<dbReference type="AlphaFoldDB" id="A0A285QYF3"/>
<dbReference type="InterPro" id="IPR027417">
    <property type="entry name" value="P-loop_NTPase"/>
</dbReference>
<dbReference type="GO" id="GO:0046316">
    <property type="term" value="F:gluconokinase activity"/>
    <property type="evidence" value="ECO:0007669"/>
    <property type="project" value="UniProtKB-EC"/>
</dbReference>
<dbReference type="FunFam" id="3.40.50.300:FF:000522">
    <property type="entry name" value="Gluconokinase"/>
    <property type="match status" value="1"/>
</dbReference>
<dbReference type="Gene3D" id="3.40.50.300">
    <property type="entry name" value="P-loop containing nucleotide triphosphate hydrolases"/>
    <property type="match status" value="1"/>
</dbReference>
<dbReference type="EC" id="2.7.1.12" evidence="3 10"/>
<dbReference type="PANTHER" id="PTHR43442">
    <property type="entry name" value="GLUCONOKINASE-RELATED"/>
    <property type="match status" value="1"/>
</dbReference>
<dbReference type="GO" id="GO:0005737">
    <property type="term" value="C:cytoplasm"/>
    <property type="evidence" value="ECO:0007669"/>
    <property type="project" value="TreeGrafter"/>
</dbReference>
<protein>
    <recommendedName>
        <fullName evidence="3 10">Gluconokinase</fullName>
        <ecNumber evidence="3 10">2.7.1.12</ecNumber>
    </recommendedName>
</protein>
<comment type="pathway">
    <text evidence="1">Carbohydrate acid metabolism.</text>
</comment>
<keyword evidence="6 10" id="KW-0418">Kinase</keyword>
<evidence type="ECO:0000256" key="8">
    <source>
        <dbReference type="ARBA" id="ARBA00023064"/>
    </source>
</evidence>
<sequence length="182" mass="19348">MSAPPITGAALPRCAIVVMGVSGCGKSTLLRALAAALSCPALEGDDYHGAANVAKMRSGQPLDDADRWPWLDRLGTAIGGEVEQAGIAVAACSALKRRYRERLEAAAGVPLLFVLLDGTRAELAARLAERTRHYMPASLLESQLATLERPQADERALTLPCTWRVEQLSDAVISWARSDVAA</sequence>
<comment type="catalytic activity">
    <reaction evidence="9 10">
        <text>D-gluconate + ATP = 6-phospho-D-gluconate + ADP + H(+)</text>
        <dbReference type="Rhea" id="RHEA:19433"/>
        <dbReference type="ChEBI" id="CHEBI:15378"/>
        <dbReference type="ChEBI" id="CHEBI:18391"/>
        <dbReference type="ChEBI" id="CHEBI:30616"/>
        <dbReference type="ChEBI" id="CHEBI:58759"/>
        <dbReference type="ChEBI" id="CHEBI:456216"/>
        <dbReference type="EC" id="2.7.1.12"/>
    </reaction>
</comment>
<dbReference type="NCBIfam" id="TIGR01313">
    <property type="entry name" value="therm_gnt_kin"/>
    <property type="match status" value="1"/>
</dbReference>
<evidence type="ECO:0000256" key="4">
    <source>
        <dbReference type="ARBA" id="ARBA00022679"/>
    </source>
</evidence>
<accession>A0A285QYF3</accession>
<dbReference type="InterPro" id="IPR006001">
    <property type="entry name" value="Therm_gnt_kin"/>
</dbReference>
<dbReference type="Pfam" id="PF13671">
    <property type="entry name" value="AAA_33"/>
    <property type="match status" value="1"/>
</dbReference>
<evidence type="ECO:0000256" key="9">
    <source>
        <dbReference type="ARBA" id="ARBA00048090"/>
    </source>
</evidence>
<keyword evidence="5 10" id="KW-0547">Nucleotide-binding</keyword>
<keyword evidence="7 10" id="KW-0067">ATP-binding</keyword>
<keyword evidence="4 10" id="KW-0808">Transferase</keyword>
<keyword evidence="12" id="KW-1185">Reference proteome</keyword>
<dbReference type="CDD" id="cd02021">
    <property type="entry name" value="GntK"/>
    <property type="match status" value="1"/>
</dbReference>
<dbReference type="GO" id="GO:0005524">
    <property type="term" value="F:ATP binding"/>
    <property type="evidence" value="ECO:0007669"/>
    <property type="project" value="UniProtKB-KW"/>
</dbReference>
<evidence type="ECO:0000256" key="2">
    <source>
        <dbReference type="ARBA" id="ARBA00008420"/>
    </source>
</evidence>